<dbReference type="AlphaFoldDB" id="A0AAJ8JY19"/>
<proteinExistence type="predicted"/>
<evidence type="ECO:0000256" key="1">
    <source>
        <dbReference type="SAM" id="MobiDB-lite"/>
    </source>
</evidence>
<reference evidence="2" key="2">
    <citation type="journal article" date="2022" name="Elife">
        <title>Obligate sexual reproduction of a homothallic fungus closely related to the Cryptococcus pathogenic species complex.</title>
        <authorList>
            <person name="Passer A.R."/>
            <person name="Clancey S.A."/>
            <person name="Shea T."/>
            <person name="David-Palma M."/>
            <person name="Averette A.F."/>
            <person name="Boekhout T."/>
            <person name="Porcel B.M."/>
            <person name="Nowrousian M."/>
            <person name="Cuomo C.A."/>
            <person name="Sun S."/>
            <person name="Heitman J."/>
            <person name="Coelho M.A."/>
        </authorList>
    </citation>
    <scope>NUCLEOTIDE SEQUENCE</scope>
    <source>
        <strain evidence="2">CBS 7841</strain>
    </source>
</reference>
<dbReference type="Proteomes" id="UP000094043">
    <property type="component" value="Chromosome 7"/>
</dbReference>
<keyword evidence="3" id="KW-1185">Reference proteome</keyword>
<feature type="region of interest" description="Disordered" evidence="1">
    <location>
        <begin position="1"/>
        <end position="23"/>
    </location>
</feature>
<evidence type="ECO:0000313" key="3">
    <source>
        <dbReference type="Proteomes" id="UP000094043"/>
    </source>
</evidence>
<accession>A0AAJ8JY19</accession>
<protein>
    <submittedName>
        <fullName evidence="2">Uncharacterized protein</fullName>
    </submittedName>
</protein>
<reference evidence="2" key="1">
    <citation type="submission" date="2016-06" db="EMBL/GenBank/DDBJ databases">
        <authorList>
            <person name="Cuomo C."/>
            <person name="Litvintseva A."/>
            <person name="Heitman J."/>
            <person name="Chen Y."/>
            <person name="Sun S."/>
            <person name="Springer D."/>
            <person name="Dromer F."/>
            <person name="Young S."/>
            <person name="Zeng Q."/>
            <person name="Chapman S."/>
            <person name="Gujja S."/>
            <person name="Saif S."/>
            <person name="Birren B."/>
        </authorList>
    </citation>
    <scope>NUCLEOTIDE SEQUENCE</scope>
    <source>
        <strain evidence="2">CBS 7841</strain>
    </source>
</reference>
<organism evidence="2 3">
    <name type="scientific">Cryptococcus depauperatus CBS 7841</name>
    <dbReference type="NCBI Taxonomy" id="1295531"/>
    <lineage>
        <taxon>Eukaryota</taxon>
        <taxon>Fungi</taxon>
        <taxon>Dikarya</taxon>
        <taxon>Basidiomycota</taxon>
        <taxon>Agaricomycotina</taxon>
        <taxon>Tremellomycetes</taxon>
        <taxon>Tremellales</taxon>
        <taxon>Cryptococcaceae</taxon>
        <taxon>Cryptococcus</taxon>
    </lineage>
</organism>
<gene>
    <name evidence="2" type="ORF">L203_105817</name>
</gene>
<sequence>MQLKHTSRCSSQGTRNSAPGQPLFPVTMLRNSSPAVKYGLSCGNCSSTLRSTGRITDTRPLIQDLSRQSNYLGYLQELKPGIKKPPRPESTLSLLPNKWKEVVSDTKEWLNVGMTAWNRGKP</sequence>
<dbReference type="RefSeq" id="XP_066071277.1">
    <property type="nucleotide sequence ID" value="XM_066215180.1"/>
</dbReference>
<evidence type="ECO:0000313" key="2">
    <source>
        <dbReference type="EMBL" id="WVN90577.1"/>
    </source>
</evidence>
<reference evidence="2" key="3">
    <citation type="submission" date="2024-01" db="EMBL/GenBank/DDBJ databases">
        <authorList>
            <person name="Coelho M.A."/>
            <person name="David-Palma M."/>
            <person name="Shea T."/>
            <person name="Sun S."/>
            <person name="Cuomo C.A."/>
            <person name="Heitman J."/>
        </authorList>
    </citation>
    <scope>NUCLEOTIDE SEQUENCE</scope>
    <source>
        <strain evidence="2">CBS 7841</strain>
    </source>
</reference>
<name>A0AAJ8JY19_9TREE</name>
<dbReference type="KEGG" id="cdep:91090026"/>
<dbReference type="EMBL" id="CP143790">
    <property type="protein sequence ID" value="WVN90577.1"/>
    <property type="molecule type" value="Genomic_DNA"/>
</dbReference>
<dbReference type="GeneID" id="91090026"/>
<feature type="compositionally biased region" description="Polar residues" evidence="1">
    <location>
        <begin position="8"/>
        <end position="19"/>
    </location>
</feature>